<dbReference type="EMBL" id="MIKG01000006">
    <property type="protein sequence ID" value="RAO67794.1"/>
    <property type="molecule type" value="Genomic_DNA"/>
</dbReference>
<gene>
    <name evidence="1" type="ORF">BHQ10_003806</name>
</gene>
<dbReference type="Gene3D" id="2.60.120.620">
    <property type="entry name" value="q2cbj1_9rhob like domain"/>
    <property type="match status" value="1"/>
</dbReference>
<dbReference type="SUPFAM" id="SSF51197">
    <property type="entry name" value="Clavaminate synthase-like"/>
    <property type="match status" value="1"/>
</dbReference>
<evidence type="ECO:0008006" key="3">
    <source>
        <dbReference type="Google" id="ProtNLM"/>
    </source>
</evidence>
<dbReference type="AlphaFoldDB" id="A0A364KW70"/>
<organism evidence="1 2">
    <name type="scientific">Talaromyces amestolkiae</name>
    <dbReference type="NCBI Taxonomy" id="1196081"/>
    <lineage>
        <taxon>Eukaryota</taxon>
        <taxon>Fungi</taxon>
        <taxon>Dikarya</taxon>
        <taxon>Ascomycota</taxon>
        <taxon>Pezizomycotina</taxon>
        <taxon>Eurotiomycetes</taxon>
        <taxon>Eurotiomycetidae</taxon>
        <taxon>Eurotiales</taxon>
        <taxon>Trichocomaceae</taxon>
        <taxon>Talaromyces</taxon>
        <taxon>Talaromyces sect. Talaromyces</taxon>
    </lineage>
</organism>
<dbReference type="RefSeq" id="XP_040732310.1">
    <property type="nucleotide sequence ID" value="XM_040876103.1"/>
</dbReference>
<dbReference type="Pfam" id="PF05721">
    <property type="entry name" value="PhyH"/>
    <property type="match status" value="1"/>
</dbReference>
<dbReference type="PANTHER" id="PTHR31630">
    <property type="entry name" value="PHYTANOYL-COA DIOXYGENASE-RELATED-RELATED"/>
    <property type="match status" value="1"/>
</dbReference>
<dbReference type="InterPro" id="IPR008775">
    <property type="entry name" value="Phytyl_CoA_dOase-like"/>
</dbReference>
<keyword evidence="2" id="KW-1185">Reference proteome</keyword>
<dbReference type="GeneID" id="63793022"/>
<reference evidence="1 2" key="1">
    <citation type="journal article" date="2017" name="Biotechnol. Biofuels">
        <title>Differential beta-glucosidase expression as a function of carbon source availability in Talaromyces amestolkiae: a genomic and proteomic approach.</title>
        <authorList>
            <person name="de Eugenio L.I."/>
            <person name="Mendez-Liter J.A."/>
            <person name="Nieto-Dominguez M."/>
            <person name="Alonso L."/>
            <person name="Gil-Munoz J."/>
            <person name="Barriuso J."/>
            <person name="Prieto A."/>
            <person name="Martinez M.J."/>
        </authorList>
    </citation>
    <scope>NUCLEOTIDE SEQUENCE [LARGE SCALE GENOMIC DNA]</scope>
    <source>
        <strain evidence="1 2">CIB</strain>
    </source>
</reference>
<evidence type="ECO:0000313" key="2">
    <source>
        <dbReference type="Proteomes" id="UP000249363"/>
    </source>
</evidence>
<comment type="caution">
    <text evidence="1">The sequence shown here is derived from an EMBL/GenBank/DDBJ whole genome shotgun (WGS) entry which is preliminary data.</text>
</comment>
<protein>
    <recommendedName>
        <fullName evidence="3">Phytanoyl-CoA dioxygenase</fullName>
    </recommendedName>
</protein>
<sequence length="358" mass="41171">MGPGTLLPELENPTTRKDIKIIDSQLKDETNEITILPSPFPDLMRTDYPDFRADLAENGFTILKGVIPRERAAGYQEKAYEWIRSFPGDLDMAKPDTWVDKNLPMTNSINAYAYYCVTHEKFFWDARQEQGVIDAFAKIWGTDQLLVSFDAMNITFPNRKDVPRRLPWEHIDQSPIRRGAHCIQGLIVLSPSGPEDGGLVVFPGSHKLNDEFFDSQTDRESWLPMQDIHLFKKEELEWFVARGVHPHKVCAEVGDLILWDSRTIHYGSEPTEKSNQIRTVLYVTYMPANLATPEQLALKCEAFEKYSSTTHWPHQYIVPRPNVVYLPDGNLDRRNREQPLESPELTDKLLKLAGIKPY</sequence>
<dbReference type="OrthoDB" id="445007at2759"/>
<dbReference type="Proteomes" id="UP000249363">
    <property type="component" value="Unassembled WGS sequence"/>
</dbReference>
<evidence type="ECO:0000313" key="1">
    <source>
        <dbReference type="EMBL" id="RAO67794.1"/>
    </source>
</evidence>
<name>A0A364KW70_TALAM</name>
<proteinExistence type="predicted"/>
<accession>A0A364KW70</accession>
<dbReference type="PANTHER" id="PTHR31630:SF6">
    <property type="entry name" value="PHYTANOYL-COA DIOXYGENASE-RELATED"/>
    <property type="match status" value="1"/>
</dbReference>